<keyword evidence="1" id="KW-1133">Transmembrane helix</keyword>
<gene>
    <name evidence="2" type="ORF">GNP93_20300</name>
</gene>
<dbReference type="EMBL" id="WNZX01000020">
    <property type="protein sequence ID" value="MUG72985.1"/>
    <property type="molecule type" value="Genomic_DNA"/>
</dbReference>
<comment type="caution">
    <text evidence="2">The sequence shown here is derived from an EMBL/GenBank/DDBJ whole genome shotgun (WGS) entry which is preliminary data.</text>
</comment>
<organism evidence="2 3">
    <name type="scientific">Paenibacillus validus</name>
    <dbReference type="NCBI Taxonomy" id="44253"/>
    <lineage>
        <taxon>Bacteria</taxon>
        <taxon>Bacillati</taxon>
        <taxon>Bacillota</taxon>
        <taxon>Bacilli</taxon>
        <taxon>Bacillales</taxon>
        <taxon>Paenibacillaceae</taxon>
        <taxon>Paenibacillus</taxon>
    </lineage>
</organism>
<keyword evidence="3" id="KW-1185">Reference proteome</keyword>
<feature type="transmembrane region" description="Helical" evidence="1">
    <location>
        <begin position="29"/>
        <end position="51"/>
    </location>
</feature>
<dbReference type="AlphaFoldDB" id="A0A7X3CTN6"/>
<feature type="transmembrane region" description="Helical" evidence="1">
    <location>
        <begin position="384"/>
        <end position="403"/>
    </location>
</feature>
<proteinExistence type="predicted"/>
<dbReference type="RefSeq" id="WP_127609719.1">
    <property type="nucleotide sequence ID" value="NZ_JARTHJ010000262.1"/>
</dbReference>
<evidence type="ECO:0000313" key="2">
    <source>
        <dbReference type="EMBL" id="MUG72985.1"/>
    </source>
</evidence>
<accession>A0A7X3CTN6</accession>
<evidence type="ECO:0000256" key="1">
    <source>
        <dbReference type="SAM" id="Phobius"/>
    </source>
</evidence>
<dbReference type="PIRSF" id="PIRSF037259">
    <property type="entry name" value="EcsB_ABC"/>
    <property type="match status" value="1"/>
</dbReference>
<feature type="transmembrane region" description="Helical" evidence="1">
    <location>
        <begin position="141"/>
        <end position="161"/>
    </location>
</feature>
<reference evidence="2 3" key="1">
    <citation type="submission" date="2019-11" db="EMBL/GenBank/DDBJ databases">
        <title>Draft genome sequences of five Paenibacillus species of dairy origin.</title>
        <authorList>
            <person name="Olajide A.M."/>
            <person name="Chen S."/>
            <person name="Lapointe G."/>
        </authorList>
    </citation>
    <scope>NUCLEOTIDE SEQUENCE [LARGE SCALE GENOMIC DNA]</scope>
    <source>
        <strain evidence="2 3">2CS3</strain>
    </source>
</reference>
<name>A0A7X3CTN6_9BACL</name>
<dbReference type="Proteomes" id="UP000450917">
    <property type="component" value="Unassembled WGS sequence"/>
</dbReference>
<dbReference type="InterPro" id="IPR010288">
    <property type="entry name" value="EcsB_ABC"/>
</dbReference>
<protein>
    <submittedName>
        <fullName evidence="2">ABC transporter permease</fullName>
    </submittedName>
</protein>
<feature type="transmembrane region" description="Helical" evidence="1">
    <location>
        <begin position="173"/>
        <end position="191"/>
    </location>
</feature>
<feature type="transmembrane region" description="Helical" evidence="1">
    <location>
        <begin position="197"/>
        <end position="216"/>
    </location>
</feature>
<sequence>MKKPERLTFDARETWGKRTKDFRLEIRPYVGYALQSVSLFVLLLVLAGSFFYGKLLTQAPPGFPFREIAALVLLPFAAWSPIRTYIREADTVFWLPLETEIARHYMTRAVNASFAVQAFGLLAAWLAVWPAFAFADGDKPGFIHALLVLLVLKRVLLQGHWTELKLTIRSKRALLAMLRWLLAGGCLYMLLTLSPPAGSLLVAATLLIYFGLIHLLDEKKLHWLQLVEAERRHRSLILRLLNQFVDVAELHGRPRPVHAPRKLIRGLAGLRFDASHTYRFLYVHVWLRSEGFGMTLRLTVLGGLIISFTKGVAAPAIVFLLFTTLTALQLKELAKAYRHSEWSFIYPLPPALRAQSAQTVIRRIHAVTVALLTVPLLWAMAAPYQALLLLALGLGLSYIWTTLPKNSIFSK</sequence>
<feature type="transmembrane region" description="Helical" evidence="1">
    <location>
        <begin position="63"/>
        <end position="82"/>
    </location>
</feature>
<keyword evidence="1" id="KW-0812">Transmembrane</keyword>
<dbReference type="GO" id="GO:0016020">
    <property type="term" value="C:membrane"/>
    <property type="evidence" value="ECO:0007669"/>
    <property type="project" value="InterPro"/>
</dbReference>
<feature type="transmembrane region" description="Helical" evidence="1">
    <location>
        <begin position="114"/>
        <end position="135"/>
    </location>
</feature>
<dbReference type="Pfam" id="PF05975">
    <property type="entry name" value="EcsB"/>
    <property type="match status" value="1"/>
</dbReference>
<evidence type="ECO:0000313" key="3">
    <source>
        <dbReference type="Proteomes" id="UP000450917"/>
    </source>
</evidence>
<keyword evidence="1" id="KW-0472">Membrane</keyword>